<evidence type="ECO:0000313" key="2">
    <source>
        <dbReference type="EMBL" id="EPS93684.1"/>
    </source>
</evidence>
<evidence type="ECO:0000259" key="1">
    <source>
        <dbReference type="Pfam" id="PF13532"/>
    </source>
</evidence>
<evidence type="ECO:0000313" key="3">
    <source>
        <dbReference type="Proteomes" id="UP000015241"/>
    </source>
</evidence>
<dbReference type="InParanoid" id="S8F437"/>
<dbReference type="AlphaFoldDB" id="S8F437"/>
<dbReference type="GO" id="GO:0005759">
    <property type="term" value="C:mitochondrial matrix"/>
    <property type="evidence" value="ECO:0007669"/>
    <property type="project" value="TreeGrafter"/>
</dbReference>
<dbReference type="eggNOG" id="KOG4176">
    <property type="taxonomic scope" value="Eukaryota"/>
</dbReference>
<dbReference type="OrthoDB" id="28127at2759"/>
<keyword evidence="3" id="KW-1185">Reference proteome</keyword>
<dbReference type="GO" id="GO:0016706">
    <property type="term" value="F:2-oxoglutarate-dependent dioxygenase activity"/>
    <property type="evidence" value="ECO:0007669"/>
    <property type="project" value="TreeGrafter"/>
</dbReference>
<dbReference type="SUPFAM" id="SSF51197">
    <property type="entry name" value="Clavaminate synthase-like"/>
    <property type="match status" value="1"/>
</dbReference>
<dbReference type="Proteomes" id="UP000015241">
    <property type="component" value="Unassembled WGS sequence"/>
</dbReference>
<dbReference type="HOGENOM" id="CLU_080229_0_0_1"/>
<name>S8F437_FOMSC</name>
<feature type="domain" description="Alpha-ketoglutarate-dependent dioxygenase AlkB-like" evidence="1">
    <location>
        <begin position="39"/>
        <end position="238"/>
    </location>
</feature>
<dbReference type="InterPro" id="IPR027450">
    <property type="entry name" value="AlkB-like"/>
</dbReference>
<dbReference type="GO" id="GO:0006631">
    <property type="term" value="P:fatty acid metabolic process"/>
    <property type="evidence" value="ECO:0007669"/>
    <property type="project" value="TreeGrafter"/>
</dbReference>
<sequence>MLAQNLTAACSLCSASRLSCSLAIKRATYSNNISTTSDFQWFPDFFSLSEQHALLTAALRKLDAADSRQLRRRRKEYALNAPRDDGSSLEFLPDELYDFQEGHYDGVIRRFREIHVSSWPDDVEGLSGALDRLRGIYPSPDVQTHLLHLASDGEILPHVDNLGASGSWILGISLGATRVLKLESDADPEEIYTLAVPSGSVYVQSDSIRYGFKHSILLHGEFDGHQYSGGQRMSIMVRDLHEGDAQS</sequence>
<dbReference type="InterPro" id="IPR032870">
    <property type="entry name" value="ALKBH7-like"/>
</dbReference>
<reference evidence="2 3" key="1">
    <citation type="journal article" date="2012" name="Science">
        <title>The Paleozoic origin of enzymatic lignin decomposition reconstructed from 31 fungal genomes.</title>
        <authorList>
            <person name="Floudas D."/>
            <person name="Binder M."/>
            <person name="Riley R."/>
            <person name="Barry K."/>
            <person name="Blanchette R.A."/>
            <person name="Henrissat B."/>
            <person name="Martinez A.T."/>
            <person name="Otillar R."/>
            <person name="Spatafora J.W."/>
            <person name="Yadav J.S."/>
            <person name="Aerts A."/>
            <person name="Benoit I."/>
            <person name="Boyd A."/>
            <person name="Carlson A."/>
            <person name="Copeland A."/>
            <person name="Coutinho P.M."/>
            <person name="de Vries R.P."/>
            <person name="Ferreira P."/>
            <person name="Findley K."/>
            <person name="Foster B."/>
            <person name="Gaskell J."/>
            <person name="Glotzer D."/>
            <person name="Gorecki P."/>
            <person name="Heitman J."/>
            <person name="Hesse C."/>
            <person name="Hori C."/>
            <person name="Igarashi K."/>
            <person name="Jurgens J.A."/>
            <person name="Kallen N."/>
            <person name="Kersten P."/>
            <person name="Kohler A."/>
            <person name="Kuees U."/>
            <person name="Kumar T.K.A."/>
            <person name="Kuo A."/>
            <person name="LaButti K."/>
            <person name="Larrondo L.F."/>
            <person name="Lindquist E."/>
            <person name="Ling A."/>
            <person name="Lombard V."/>
            <person name="Lucas S."/>
            <person name="Lundell T."/>
            <person name="Martin R."/>
            <person name="McLaughlin D.J."/>
            <person name="Morgenstern I."/>
            <person name="Morin E."/>
            <person name="Murat C."/>
            <person name="Nagy L.G."/>
            <person name="Nolan M."/>
            <person name="Ohm R.A."/>
            <person name="Patyshakuliyeva A."/>
            <person name="Rokas A."/>
            <person name="Ruiz-Duenas F.J."/>
            <person name="Sabat G."/>
            <person name="Salamov A."/>
            <person name="Samejima M."/>
            <person name="Schmutz J."/>
            <person name="Slot J.C."/>
            <person name="St John F."/>
            <person name="Stenlid J."/>
            <person name="Sun H."/>
            <person name="Sun S."/>
            <person name="Syed K."/>
            <person name="Tsang A."/>
            <person name="Wiebenga A."/>
            <person name="Young D."/>
            <person name="Pisabarro A."/>
            <person name="Eastwood D.C."/>
            <person name="Martin F."/>
            <person name="Cullen D."/>
            <person name="Grigoriev I.V."/>
            <person name="Hibbett D.S."/>
        </authorList>
    </citation>
    <scope>NUCLEOTIDE SEQUENCE</scope>
    <source>
        <strain evidence="3">FP-58527</strain>
    </source>
</reference>
<dbReference type="Pfam" id="PF13532">
    <property type="entry name" value="2OG-FeII_Oxy_2"/>
    <property type="match status" value="1"/>
</dbReference>
<protein>
    <recommendedName>
        <fullName evidence="1">Alpha-ketoglutarate-dependent dioxygenase AlkB-like domain-containing protein</fullName>
    </recommendedName>
</protein>
<dbReference type="STRING" id="743788.S8F437"/>
<dbReference type="PANTHER" id="PTHR21052">
    <property type="entry name" value="SPERMATOGENESIS ASSOCIATED 11-RELATED"/>
    <property type="match status" value="1"/>
</dbReference>
<gene>
    <name evidence="2" type="ORF">FOMPIDRAFT_130573</name>
</gene>
<dbReference type="Gene3D" id="2.60.120.590">
    <property type="entry name" value="Alpha-ketoglutarate-dependent dioxygenase AlkB-like"/>
    <property type="match status" value="1"/>
</dbReference>
<proteinExistence type="predicted"/>
<accession>S8F437</accession>
<dbReference type="GO" id="GO:0006974">
    <property type="term" value="P:DNA damage response"/>
    <property type="evidence" value="ECO:0007669"/>
    <property type="project" value="InterPro"/>
</dbReference>
<organism evidence="2 3">
    <name type="scientific">Fomitopsis schrenkii</name>
    <name type="common">Brown rot fungus</name>
    <dbReference type="NCBI Taxonomy" id="2126942"/>
    <lineage>
        <taxon>Eukaryota</taxon>
        <taxon>Fungi</taxon>
        <taxon>Dikarya</taxon>
        <taxon>Basidiomycota</taxon>
        <taxon>Agaricomycotina</taxon>
        <taxon>Agaricomycetes</taxon>
        <taxon>Polyporales</taxon>
        <taxon>Fomitopsis</taxon>
    </lineage>
</organism>
<dbReference type="EMBL" id="KE504261">
    <property type="protein sequence ID" value="EPS93684.1"/>
    <property type="molecule type" value="Genomic_DNA"/>
</dbReference>
<dbReference type="PANTHER" id="PTHR21052:SF0">
    <property type="entry name" value="ALPHA-KETOGLUTARATE-DEPENDENT DIOXYGENASE ALKB HOMOLOG 7, MITOCHONDRIAL"/>
    <property type="match status" value="1"/>
</dbReference>
<dbReference type="InterPro" id="IPR037151">
    <property type="entry name" value="AlkB-like_sf"/>
</dbReference>